<reference evidence="3" key="1">
    <citation type="submission" date="2021-01" db="EMBL/GenBank/DDBJ databases">
        <title>Whole genome shotgun sequence of Virgisporangium aurantiacum NBRC 16421.</title>
        <authorList>
            <person name="Komaki H."/>
            <person name="Tamura T."/>
        </authorList>
    </citation>
    <scope>NUCLEOTIDE SEQUENCE</scope>
    <source>
        <strain evidence="3">NBRC 16421</strain>
    </source>
</reference>
<accession>A0A8J3ZM30</accession>
<feature type="transmembrane region" description="Helical" evidence="2">
    <location>
        <begin position="27"/>
        <end position="52"/>
    </location>
</feature>
<evidence type="ECO:0000256" key="1">
    <source>
        <dbReference type="SAM" id="MobiDB-lite"/>
    </source>
</evidence>
<feature type="region of interest" description="Disordered" evidence="1">
    <location>
        <begin position="55"/>
        <end position="77"/>
    </location>
</feature>
<keyword evidence="4" id="KW-1185">Reference proteome</keyword>
<protein>
    <submittedName>
        <fullName evidence="3">Uncharacterized protein</fullName>
    </submittedName>
</protein>
<dbReference type="AlphaFoldDB" id="A0A8J3ZM30"/>
<evidence type="ECO:0000313" key="4">
    <source>
        <dbReference type="Proteomes" id="UP000612585"/>
    </source>
</evidence>
<evidence type="ECO:0000256" key="2">
    <source>
        <dbReference type="SAM" id="Phobius"/>
    </source>
</evidence>
<dbReference type="Proteomes" id="UP000612585">
    <property type="component" value="Unassembled WGS sequence"/>
</dbReference>
<name>A0A8J3ZM30_9ACTN</name>
<keyword evidence="2" id="KW-0812">Transmembrane</keyword>
<feature type="region of interest" description="Disordered" evidence="1">
    <location>
        <begin position="132"/>
        <end position="171"/>
    </location>
</feature>
<keyword evidence="2" id="KW-1133">Transmembrane helix</keyword>
<proteinExistence type="predicted"/>
<organism evidence="3 4">
    <name type="scientific">Virgisporangium aurantiacum</name>
    <dbReference type="NCBI Taxonomy" id="175570"/>
    <lineage>
        <taxon>Bacteria</taxon>
        <taxon>Bacillati</taxon>
        <taxon>Actinomycetota</taxon>
        <taxon>Actinomycetes</taxon>
        <taxon>Micromonosporales</taxon>
        <taxon>Micromonosporaceae</taxon>
        <taxon>Virgisporangium</taxon>
    </lineage>
</organism>
<dbReference type="EMBL" id="BOPG01000106">
    <property type="protein sequence ID" value="GIJ64043.1"/>
    <property type="molecule type" value="Genomic_DNA"/>
</dbReference>
<evidence type="ECO:0000313" key="3">
    <source>
        <dbReference type="EMBL" id="GIJ64043.1"/>
    </source>
</evidence>
<keyword evidence="2" id="KW-0472">Membrane</keyword>
<comment type="caution">
    <text evidence="3">The sequence shown here is derived from an EMBL/GenBank/DDBJ whole genome shotgun (WGS) entry which is preliminary data.</text>
</comment>
<sequence length="171" mass="17956">MVGFAGGGAATIIKVQADPTIGGDAKVGGTIMAVTFLANGLVVTIIGIVQLARRRTRSASKTEPRRIGTSARPHQPQDHRWIEATSPIADVGEPQPCPILRAVRVGTSGVRGEHGEVTNGIPALFIRRRSAGRVAARPERRRAESWPPDTGEGGKDSGCLLRADIDDGLPG</sequence>
<gene>
    <name evidence="3" type="ORF">Vau01_115590</name>
</gene>